<dbReference type="EMBL" id="BSPX01000014">
    <property type="protein sequence ID" value="GLT21864.1"/>
    <property type="molecule type" value="Genomic_DNA"/>
</dbReference>
<evidence type="ECO:0000313" key="1">
    <source>
        <dbReference type="EMBL" id="GLT21864.1"/>
    </source>
</evidence>
<protein>
    <recommendedName>
        <fullName evidence="3">DUF1887 family protein</fullName>
    </recommendedName>
</protein>
<proteinExistence type="predicted"/>
<dbReference type="SUPFAM" id="SSF52980">
    <property type="entry name" value="Restriction endonuclease-like"/>
    <property type="match status" value="1"/>
</dbReference>
<dbReference type="RefSeq" id="WP_284187250.1">
    <property type="nucleotide sequence ID" value="NZ_BSPX01000014.1"/>
</dbReference>
<keyword evidence="2" id="KW-1185">Reference proteome</keyword>
<evidence type="ECO:0000313" key="2">
    <source>
        <dbReference type="Proteomes" id="UP001157167"/>
    </source>
</evidence>
<comment type="caution">
    <text evidence="1">The sequence shown here is derived from an EMBL/GenBank/DDBJ whole genome shotgun (WGS) entry which is preliminary data.</text>
</comment>
<evidence type="ECO:0008006" key="3">
    <source>
        <dbReference type="Google" id="ProtNLM"/>
    </source>
</evidence>
<accession>A0ABQ6F9D4</accession>
<organism evidence="1 2">
    <name type="scientific">Zoogloea oryzae</name>
    <dbReference type="NCBI Taxonomy" id="310767"/>
    <lineage>
        <taxon>Bacteria</taxon>
        <taxon>Pseudomonadati</taxon>
        <taxon>Pseudomonadota</taxon>
        <taxon>Betaproteobacteria</taxon>
        <taxon>Rhodocyclales</taxon>
        <taxon>Zoogloeaceae</taxon>
        <taxon>Zoogloea</taxon>
    </lineage>
</organism>
<name>A0ABQ6F9D4_9RHOO</name>
<gene>
    <name evidence="1" type="ORF">GCM10007933_13180</name>
</gene>
<dbReference type="Gene3D" id="3.40.1350.10">
    <property type="match status" value="1"/>
</dbReference>
<reference evidence="2" key="1">
    <citation type="journal article" date="2019" name="Int. J. Syst. Evol. Microbiol.">
        <title>The Global Catalogue of Microorganisms (GCM) 10K type strain sequencing project: providing services to taxonomists for standard genome sequencing and annotation.</title>
        <authorList>
            <consortium name="The Broad Institute Genomics Platform"/>
            <consortium name="The Broad Institute Genome Sequencing Center for Infectious Disease"/>
            <person name="Wu L."/>
            <person name="Ma J."/>
        </authorList>
    </citation>
    <scope>NUCLEOTIDE SEQUENCE [LARGE SCALE GENOMIC DNA]</scope>
    <source>
        <strain evidence="2">NBRC 102407</strain>
    </source>
</reference>
<sequence>MAILRCNKCGHVAEVPGELTGQQIACPQCTQPVAVYDTVLFVRKVLQQYFSQRDELNTLKAQQASAFPTLNESPAAAAGGTDLSIDIHNSDHLASEAQHAAVLQWFERRQIQIRANHDAVDTTGFFDEIAVELGDNYDQLREVVDKIRWGQQKDVPNFSLNLGKLSQKDGQTLNAFCKRLYDCAFLAKYFYQKQEKIGRGTIQSAPTIRSFFGGEWLEWYAFMKVLGLLRERRQRFSCARQLSVIFPNEDLHELDVFFLIDGNTPVCIECKTGEFRQDIDKYLRLRKRLGIDRSQFILCATGLTDEQAAGLSSTYELTFVTLNGLTTHLSRLF</sequence>
<dbReference type="Proteomes" id="UP001157167">
    <property type="component" value="Unassembled WGS sequence"/>
</dbReference>
<dbReference type="InterPro" id="IPR011856">
    <property type="entry name" value="tRNA_endonuc-like_dom_sf"/>
</dbReference>
<dbReference type="InterPro" id="IPR011335">
    <property type="entry name" value="Restrct_endonuc-II-like"/>
</dbReference>